<dbReference type="InterPro" id="IPR007345">
    <property type="entry name" value="Polysacch_pyruvyl_Trfase"/>
</dbReference>
<organism evidence="2 3">
    <name type="scientific">Pontixanthobacter gangjinensis</name>
    <dbReference type="NCBI Taxonomy" id="1028742"/>
    <lineage>
        <taxon>Bacteria</taxon>
        <taxon>Pseudomonadati</taxon>
        <taxon>Pseudomonadota</taxon>
        <taxon>Alphaproteobacteria</taxon>
        <taxon>Sphingomonadales</taxon>
        <taxon>Erythrobacteraceae</taxon>
        <taxon>Pontixanthobacter</taxon>
    </lineage>
</organism>
<evidence type="ECO:0000259" key="1">
    <source>
        <dbReference type="Pfam" id="PF04230"/>
    </source>
</evidence>
<accession>A0A6I4SSL3</accession>
<dbReference type="AlphaFoldDB" id="A0A6I4SSL3"/>
<dbReference type="PANTHER" id="PTHR36836">
    <property type="entry name" value="COLANIC ACID BIOSYNTHESIS PROTEIN WCAK"/>
    <property type="match status" value="1"/>
</dbReference>
<dbReference type="Pfam" id="PF04230">
    <property type="entry name" value="PS_pyruv_trans"/>
    <property type="match status" value="1"/>
</dbReference>
<evidence type="ECO:0000313" key="2">
    <source>
        <dbReference type="EMBL" id="MXO57502.1"/>
    </source>
</evidence>
<feature type="domain" description="Polysaccharide pyruvyl transferase" evidence="1">
    <location>
        <begin position="34"/>
        <end position="285"/>
    </location>
</feature>
<reference evidence="2 3" key="1">
    <citation type="submission" date="2019-12" db="EMBL/GenBank/DDBJ databases">
        <title>Genomic-based taxomic classification of the family Erythrobacteraceae.</title>
        <authorList>
            <person name="Xu L."/>
        </authorList>
    </citation>
    <scope>NUCLEOTIDE SEQUENCE [LARGE SCALE GENOMIC DNA]</scope>
    <source>
        <strain evidence="2 3">JCM 17802</strain>
    </source>
</reference>
<gene>
    <name evidence="2" type="ORF">GRI36_11500</name>
</gene>
<dbReference type="EMBL" id="WTYS01000001">
    <property type="protein sequence ID" value="MXO57502.1"/>
    <property type="molecule type" value="Genomic_DNA"/>
</dbReference>
<dbReference type="PANTHER" id="PTHR36836:SF1">
    <property type="entry name" value="COLANIC ACID BIOSYNTHESIS PROTEIN WCAK"/>
    <property type="match status" value="1"/>
</dbReference>
<sequence length="354" mass="38261">MSAGLEKVQKAVTAFRRRKSHHDAGYIGWVGKGNVGDEAMYHAARLLIGNSLEVLQTHGIERALSAVGRGAGRSFRSVILGGGTLINQDRLELIDYLADQNIRLFSLGTGVGSAGFSMAQEGLDPRWATLLSRFDKIGVRGPLSLRKLEAAGVTEAEIVGDLALALTPQKPLADYRAKRMIVNTAPVRGAHDAKRLAMLRPSLVKFLRSKAEQGWEIIPAAFDIEDIKPLTSLMMECSLDAAIVSPKSFEEYAELASVASFSLGMRLHSSVFASACGVPNVLVAYRDKCRDFAESIGITDALIEMDNGPGKELADVAEQQIALGRIRGEALHTEALKYSARIKNFGQNIRSAQA</sequence>
<dbReference type="Proteomes" id="UP000468943">
    <property type="component" value="Unassembled WGS sequence"/>
</dbReference>
<keyword evidence="3" id="KW-1185">Reference proteome</keyword>
<dbReference type="OrthoDB" id="3733126at2"/>
<protein>
    <recommendedName>
        <fullName evidence="1">Polysaccharide pyruvyl transferase domain-containing protein</fullName>
    </recommendedName>
</protein>
<proteinExistence type="predicted"/>
<evidence type="ECO:0000313" key="3">
    <source>
        <dbReference type="Proteomes" id="UP000468943"/>
    </source>
</evidence>
<comment type="caution">
    <text evidence="2">The sequence shown here is derived from an EMBL/GenBank/DDBJ whole genome shotgun (WGS) entry which is preliminary data.</text>
</comment>
<name>A0A6I4SSL3_9SPHN</name>
<dbReference type="RefSeq" id="WP_160598574.1">
    <property type="nucleotide sequence ID" value="NZ_WTYS01000001.1"/>
</dbReference>